<comment type="caution">
    <text evidence="2">The sequence shown here is derived from an EMBL/GenBank/DDBJ whole genome shotgun (WGS) entry which is preliminary data.</text>
</comment>
<keyword evidence="3" id="KW-1185">Reference proteome</keyword>
<keyword evidence="1" id="KW-0812">Transmembrane</keyword>
<feature type="transmembrane region" description="Helical" evidence="1">
    <location>
        <begin position="39"/>
        <end position="60"/>
    </location>
</feature>
<dbReference type="RefSeq" id="WP_386825649.1">
    <property type="nucleotide sequence ID" value="NZ_JBHTIF010000004.1"/>
</dbReference>
<evidence type="ECO:0000313" key="3">
    <source>
        <dbReference type="Proteomes" id="UP001597110"/>
    </source>
</evidence>
<dbReference type="EMBL" id="JBHTIF010000004">
    <property type="protein sequence ID" value="MFD0727166.1"/>
    <property type="molecule type" value="Genomic_DNA"/>
</dbReference>
<name>A0ABW2YFH7_9GAMM</name>
<evidence type="ECO:0000313" key="2">
    <source>
        <dbReference type="EMBL" id="MFD0727166.1"/>
    </source>
</evidence>
<proteinExistence type="predicted"/>
<sequence length="95" mass="10231">MRIIRWLVFAWGALASIVMTCYAIAWATQPDIPLPNELGIGFGMGMLLGWPAWLGLPLLAYAGRRQLRRSTILLLLTPLLLAAAAVALMGLTGGL</sequence>
<keyword evidence="1" id="KW-1133">Transmembrane helix</keyword>
<protein>
    <submittedName>
        <fullName evidence="2">Uncharacterized protein</fullName>
    </submittedName>
</protein>
<accession>A0ABW2YFH7</accession>
<organism evidence="2 3">
    <name type="scientific">Lysobacter brunescens</name>
    <dbReference type="NCBI Taxonomy" id="262323"/>
    <lineage>
        <taxon>Bacteria</taxon>
        <taxon>Pseudomonadati</taxon>
        <taxon>Pseudomonadota</taxon>
        <taxon>Gammaproteobacteria</taxon>
        <taxon>Lysobacterales</taxon>
        <taxon>Lysobacteraceae</taxon>
        <taxon>Lysobacter</taxon>
    </lineage>
</organism>
<dbReference type="Proteomes" id="UP001597110">
    <property type="component" value="Unassembled WGS sequence"/>
</dbReference>
<feature type="transmembrane region" description="Helical" evidence="1">
    <location>
        <begin position="72"/>
        <end position="91"/>
    </location>
</feature>
<reference evidence="3" key="1">
    <citation type="journal article" date="2019" name="Int. J. Syst. Evol. Microbiol.">
        <title>The Global Catalogue of Microorganisms (GCM) 10K type strain sequencing project: providing services to taxonomists for standard genome sequencing and annotation.</title>
        <authorList>
            <consortium name="The Broad Institute Genomics Platform"/>
            <consortium name="The Broad Institute Genome Sequencing Center for Infectious Disease"/>
            <person name="Wu L."/>
            <person name="Ma J."/>
        </authorList>
    </citation>
    <scope>NUCLEOTIDE SEQUENCE [LARGE SCALE GENOMIC DNA]</scope>
    <source>
        <strain evidence="3">CCUG 55585</strain>
    </source>
</reference>
<evidence type="ECO:0000256" key="1">
    <source>
        <dbReference type="SAM" id="Phobius"/>
    </source>
</evidence>
<gene>
    <name evidence="2" type="ORF">ACFQ0E_16345</name>
</gene>
<keyword evidence="1" id="KW-0472">Membrane</keyword>